<name>A0ABS8NG08_9BACT</name>
<proteinExistence type="predicted"/>
<evidence type="ECO:0000256" key="1">
    <source>
        <dbReference type="ARBA" id="ARBA00001917"/>
    </source>
</evidence>
<dbReference type="NCBIfam" id="TIGR01036">
    <property type="entry name" value="pyrD_sub2"/>
    <property type="match status" value="1"/>
</dbReference>
<keyword evidence="5" id="KW-0665">Pyrimidine biosynthesis</keyword>
<dbReference type="SUPFAM" id="SSF51395">
    <property type="entry name" value="FMN-linked oxidoreductases"/>
    <property type="match status" value="1"/>
</dbReference>
<dbReference type="CDD" id="cd04738">
    <property type="entry name" value="DHOD_2_like"/>
    <property type="match status" value="1"/>
</dbReference>
<dbReference type="Pfam" id="PF01180">
    <property type="entry name" value="DHO_dh"/>
    <property type="match status" value="1"/>
</dbReference>
<keyword evidence="4" id="KW-0288">FMN</keyword>
<dbReference type="RefSeq" id="WP_230273287.1">
    <property type="nucleotide sequence ID" value="NZ_JAJKFW010000020.1"/>
</dbReference>
<keyword evidence="3" id="KW-0285">Flavoprotein</keyword>
<gene>
    <name evidence="10" type="ORF">LOC71_09330</name>
</gene>
<keyword evidence="11" id="KW-1185">Reference proteome</keyword>
<accession>A0ABS8NG08</accession>
<comment type="caution">
    <text evidence="10">The sequence shown here is derived from an EMBL/GenBank/DDBJ whole genome shotgun (WGS) entry which is preliminary data.</text>
</comment>
<dbReference type="InterPro" id="IPR013785">
    <property type="entry name" value="Aldolase_TIM"/>
</dbReference>
<comment type="cofactor">
    <cofactor evidence="1">
        <name>FMN</name>
        <dbReference type="ChEBI" id="CHEBI:58210"/>
    </cofactor>
</comment>
<evidence type="ECO:0000256" key="4">
    <source>
        <dbReference type="ARBA" id="ARBA00022643"/>
    </source>
</evidence>
<evidence type="ECO:0000259" key="9">
    <source>
        <dbReference type="Pfam" id="PF01180"/>
    </source>
</evidence>
<evidence type="ECO:0000256" key="7">
    <source>
        <dbReference type="ARBA" id="ARBA00023136"/>
    </source>
</evidence>
<protein>
    <recommendedName>
        <fullName evidence="8">Dihydroorotate dehydrogenase (quinone)</fullName>
        <ecNumber evidence="8">1.3.5.2</ecNumber>
    </recommendedName>
</protein>
<dbReference type="InterPro" id="IPR050074">
    <property type="entry name" value="DHO_dehydrogenase"/>
</dbReference>
<evidence type="ECO:0000256" key="6">
    <source>
        <dbReference type="ARBA" id="ARBA00023002"/>
    </source>
</evidence>
<feature type="domain" description="Dihydroorotate dehydrogenase catalytic" evidence="9">
    <location>
        <begin position="52"/>
        <end position="349"/>
    </location>
</feature>
<comment type="pathway">
    <text evidence="2">Pyrimidine metabolism; UMP biosynthesis via de novo pathway.</text>
</comment>
<dbReference type="GO" id="GO:0106430">
    <property type="term" value="F:dihydroorotate dehydrogenase (quinone) activity"/>
    <property type="evidence" value="ECO:0007669"/>
    <property type="project" value="UniProtKB-EC"/>
</dbReference>
<dbReference type="Proteomes" id="UP001430306">
    <property type="component" value="Unassembled WGS sequence"/>
</dbReference>
<evidence type="ECO:0000313" key="11">
    <source>
        <dbReference type="Proteomes" id="UP001430306"/>
    </source>
</evidence>
<sequence>MSFYKTLVRPLLFQLNAETAHHFAVEGCRWASVVPGIIHVTRLCLESHDPVLGTEVAGLRFRHPIGLAAGWDKSGRALRMLDAMGLGAIEIGSVSARSSQGNPKPRLFRLPEEHAVIVNYGLPNEGADAVASRVASYRGRVPIGINIVKTNDGPHAPACDADEILSDYERSARLLHSHADYLMLNLSCPNAKGGRSFFAEPGNIERLLQRLQPMQLQVPVFLKLAPHDEPAQLDSLLMQCDRFEFVRGFCFNLPSTKPKMSVAPESLVDKPGAVAGRPVASLINGCIAELYRRMDRERYAIIGAGGVFTAQDAYDKIRLGASFVQIYTAMIYEGPAITKRICLGLAELLKRDGHSSVTQAVGSAHE</sequence>
<dbReference type="NCBIfam" id="NF003652">
    <property type="entry name" value="PRK05286.2-5"/>
    <property type="match status" value="1"/>
</dbReference>
<reference evidence="10" key="1">
    <citation type="submission" date="2021-11" db="EMBL/GenBank/DDBJ databases">
        <title>Genome sequence.</title>
        <authorList>
            <person name="Sun Q."/>
        </authorList>
    </citation>
    <scope>NUCLEOTIDE SEQUENCE</scope>
    <source>
        <strain evidence="10">JC740</strain>
    </source>
</reference>
<evidence type="ECO:0000256" key="5">
    <source>
        <dbReference type="ARBA" id="ARBA00022975"/>
    </source>
</evidence>
<dbReference type="EC" id="1.3.5.2" evidence="8"/>
<dbReference type="PANTHER" id="PTHR48109">
    <property type="entry name" value="DIHYDROOROTATE DEHYDROGENASE (QUINONE), MITOCHONDRIAL-RELATED"/>
    <property type="match status" value="1"/>
</dbReference>
<evidence type="ECO:0000256" key="8">
    <source>
        <dbReference type="NCBIfam" id="TIGR01036"/>
    </source>
</evidence>
<dbReference type="Gene3D" id="3.20.20.70">
    <property type="entry name" value="Aldolase class I"/>
    <property type="match status" value="1"/>
</dbReference>
<dbReference type="PANTHER" id="PTHR48109:SF4">
    <property type="entry name" value="DIHYDROOROTATE DEHYDROGENASE (QUINONE), MITOCHONDRIAL"/>
    <property type="match status" value="1"/>
</dbReference>
<evidence type="ECO:0000313" key="10">
    <source>
        <dbReference type="EMBL" id="MCC9642475.1"/>
    </source>
</evidence>
<dbReference type="InterPro" id="IPR005719">
    <property type="entry name" value="Dihydroorotate_DH_2"/>
</dbReference>
<evidence type="ECO:0000256" key="3">
    <source>
        <dbReference type="ARBA" id="ARBA00022630"/>
    </source>
</evidence>
<evidence type="ECO:0000256" key="2">
    <source>
        <dbReference type="ARBA" id="ARBA00004725"/>
    </source>
</evidence>
<keyword evidence="7" id="KW-0472">Membrane</keyword>
<dbReference type="EMBL" id="JAJKFW010000020">
    <property type="protein sequence ID" value="MCC9642475.1"/>
    <property type="molecule type" value="Genomic_DNA"/>
</dbReference>
<keyword evidence="6 10" id="KW-0560">Oxidoreductase</keyword>
<dbReference type="InterPro" id="IPR005720">
    <property type="entry name" value="Dihydroorotate_DH_cat"/>
</dbReference>
<organism evidence="10 11">
    <name type="scientific">Rhodopirellula halodulae</name>
    <dbReference type="NCBI Taxonomy" id="2894198"/>
    <lineage>
        <taxon>Bacteria</taxon>
        <taxon>Pseudomonadati</taxon>
        <taxon>Planctomycetota</taxon>
        <taxon>Planctomycetia</taxon>
        <taxon>Pirellulales</taxon>
        <taxon>Pirellulaceae</taxon>
        <taxon>Rhodopirellula</taxon>
    </lineage>
</organism>